<evidence type="ECO:0000313" key="5">
    <source>
        <dbReference type="EMBL" id="ACN15297.1"/>
    </source>
</evidence>
<keyword evidence="2" id="KW-0547">Nucleotide-binding</keyword>
<reference evidence="5 6" key="1">
    <citation type="journal article" date="2009" name="Environ. Microbiol.">
        <title>Genome sequence of Desulfobacterium autotrophicum HRM2, a marine sulfate reducer oxidizing organic carbon completely to carbon dioxide.</title>
        <authorList>
            <person name="Strittmatter A.W."/>
            <person name="Liesegang H."/>
            <person name="Rabus R."/>
            <person name="Decker I."/>
            <person name="Amann J."/>
            <person name="Andres S."/>
            <person name="Henne A."/>
            <person name="Fricke W.F."/>
            <person name="Martinez-Arias R."/>
            <person name="Bartels D."/>
            <person name="Goesmann A."/>
            <person name="Krause L."/>
            <person name="Puehler A."/>
            <person name="Klenk H.P."/>
            <person name="Richter M."/>
            <person name="Schuler M."/>
            <person name="Gloeckner F.O."/>
            <person name="Meyerdierks A."/>
            <person name="Gottschalk G."/>
            <person name="Amann R."/>
        </authorList>
    </citation>
    <scope>NUCLEOTIDE SEQUENCE [LARGE SCALE GENOMIC DNA]</scope>
    <source>
        <strain evidence="6">ATCC 43914 / DSM 3382 / HRM2</strain>
    </source>
</reference>
<sequence>MVKPFIEFKDVRKRFGLNFVMQGVNLSIYKGEITVVIGKSGCGKSVLLKHIIGLETQDSGSIIMAGEDLSAMDKGARKRFKRKTSYMFQDNALFDSLNIFENIALPLTEGLGLSKNETRERVMSRMEQLEISGIEGRYPAELSGGMKKRVALARALVTEPDVVLFDEPTTGLDPVRKNAVHAMVQEYQRRFGFTAVVVSHEIPDIFKIAQRVAMLDKGKIIFQGSPDEIRHSTLEEVSSFINGIGMEEDK</sequence>
<dbReference type="SMART" id="SM00382">
    <property type="entry name" value="AAA"/>
    <property type="match status" value="1"/>
</dbReference>
<dbReference type="RefSeq" id="WP_015904066.1">
    <property type="nucleotide sequence ID" value="NC_012108.1"/>
</dbReference>
<dbReference type="GO" id="GO:0005524">
    <property type="term" value="F:ATP binding"/>
    <property type="evidence" value="ECO:0007669"/>
    <property type="project" value="UniProtKB-KW"/>
</dbReference>
<dbReference type="InterPro" id="IPR017871">
    <property type="entry name" value="ABC_transporter-like_CS"/>
</dbReference>
<keyword evidence="6" id="KW-1185">Reference proteome</keyword>
<dbReference type="PROSITE" id="PS50893">
    <property type="entry name" value="ABC_TRANSPORTER_2"/>
    <property type="match status" value="1"/>
</dbReference>
<dbReference type="InterPro" id="IPR027417">
    <property type="entry name" value="P-loop_NTPase"/>
</dbReference>
<evidence type="ECO:0000256" key="2">
    <source>
        <dbReference type="ARBA" id="ARBA00022741"/>
    </source>
</evidence>
<dbReference type="eggNOG" id="COG1127">
    <property type="taxonomic scope" value="Bacteria"/>
</dbReference>
<name>C0QDN3_DESAH</name>
<dbReference type="InterPro" id="IPR003593">
    <property type="entry name" value="AAA+_ATPase"/>
</dbReference>
<dbReference type="PANTHER" id="PTHR43023:SF6">
    <property type="entry name" value="INTERMEMBRANE PHOSPHOLIPID TRANSPORT SYSTEM ATP-BINDING PROTEIN MLAF"/>
    <property type="match status" value="1"/>
</dbReference>
<organism evidence="5 6">
    <name type="scientific">Desulforapulum autotrophicum (strain ATCC 43914 / DSM 3382 / VKM B-1955 / HRM2)</name>
    <name type="common">Desulfobacterium autotrophicum</name>
    <dbReference type="NCBI Taxonomy" id="177437"/>
    <lineage>
        <taxon>Bacteria</taxon>
        <taxon>Pseudomonadati</taxon>
        <taxon>Thermodesulfobacteriota</taxon>
        <taxon>Desulfobacteria</taxon>
        <taxon>Desulfobacterales</taxon>
        <taxon>Desulfobacteraceae</taxon>
        <taxon>Desulforapulum</taxon>
    </lineage>
</organism>
<dbReference type="Pfam" id="PF00005">
    <property type="entry name" value="ABC_tran"/>
    <property type="match status" value="1"/>
</dbReference>
<evidence type="ECO:0000256" key="1">
    <source>
        <dbReference type="ARBA" id="ARBA00022448"/>
    </source>
</evidence>
<keyword evidence="1" id="KW-0813">Transport</keyword>
<dbReference type="InterPro" id="IPR003439">
    <property type="entry name" value="ABC_transporter-like_ATP-bd"/>
</dbReference>
<protein>
    <submittedName>
        <fullName evidence="5">ABC-type transporter involved in resistance to organic solvents, ATP-binding protein</fullName>
    </submittedName>
</protein>
<dbReference type="Gene3D" id="3.40.50.300">
    <property type="entry name" value="P-loop containing nucleotide triphosphate hydrolases"/>
    <property type="match status" value="1"/>
</dbReference>
<evidence type="ECO:0000259" key="4">
    <source>
        <dbReference type="PROSITE" id="PS50893"/>
    </source>
</evidence>
<dbReference type="HOGENOM" id="CLU_000604_1_22_7"/>
<dbReference type="STRING" id="177437.HRM2_21990"/>
<dbReference type="EMBL" id="CP001087">
    <property type="protein sequence ID" value="ACN15297.1"/>
    <property type="molecule type" value="Genomic_DNA"/>
</dbReference>
<gene>
    <name evidence="5" type="ordered locus">HRM2_21990</name>
</gene>
<feature type="domain" description="ABC transporter" evidence="4">
    <location>
        <begin position="6"/>
        <end position="242"/>
    </location>
</feature>
<dbReference type="OrthoDB" id="9802264at2"/>
<dbReference type="GO" id="GO:0016887">
    <property type="term" value="F:ATP hydrolysis activity"/>
    <property type="evidence" value="ECO:0007669"/>
    <property type="project" value="InterPro"/>
</dbReference>
<dbReference type="SUPFAM" id="SSF52540">
    <property type="entry name" value="P-loop containing nucleoside triphosphate hydrolases"/>
    <property type="match status" value="1"/>
</dbReference>
<dbReference type="KEGG" id="dat:HRM2_21990"/>
<proteinExistence type="predicted"/>
<dbReference type="AlphaFoldDB" id="C0QDN3"/>
<evidence type="ECO:0000256" key="3">
    <source>
        <dbReference type="ARBA" id="ARBA00022840"/>
    </source>
</evidence>
<dbReference type="PANTHER" id="PTHR43023">
    <property type="entry name" value="PROTEIN TRIGALACTOSYLDIACYLGLYCEROL 3, CHLOROPLASTIC"/>
    <property type="match status" value="1"/>
</dbReference>
<keyword evidence="3 5" id="KW-0067">ATP-binding</keyword>
<evidence type="ECO:0000313" key="6">
    <source>
        <dbReference type="Proteomes" id="UP000000442"/>
    </source>
</evidence>
<dbReference type="Proteomes" id="UP000000442">
    <property type="component" value="Chromosome"/>
</dbReference>
<accession>C0QDN3</accession>
<dbReference type="PROSITE" id="PS00211">
    <property type="entry name" value="ABC_TRANSPORTER_1"/>
    <property type="match status" value="1"/>
</dbReference>